<name>A1VVV5_POLNA</name>
<keyword evidence="1" id="KW-0732">Signal</keyword>
<accession>A1VVV5</accession>
<keyword evidence="3" id="KW-1185">Reference proteome</keyword>
<proteinExistence type="predicted"/>
<gene>
    <name evidence="2" type="ordered locus">Pnap_4510</name>
</gene>
<dbReference type="HOGENOM" id="CLU_1915136_0_0_4"/>
<feature type="chain" id="PRO_5002639332" description="Copper resistance protein" evidence="1">
    <location>
        <begin position="28"/>
        <end position="132"/>
    </location>
</feature>
<dbReference type="KEGG" id="pna:Pnap_4510"/>
<dbReference type="OrthoDB" id="8592785at2"/>
<sequence length="132" mass="14323">MSCIRRTRLVTALFALLSLLFMQLAVASYVCPGTASKVAEVAAMAEADMPCAESMTLAMDESQPNLCQAHCQAGQQTADRYELPVPVVMVTLPADFTLPLIAQVFWGAPLQAPHLRRTTAPPVAIRNCCFRL</sequence>
<keyword evidence="2" id="KW-0614">Plasmid</keyword>
<evidence type="ECO:0000313" key="3">
    <source>
        <dbReference type="Proteomes" id="UP000000644"/>
    </source>
</evidence>
<reference evidence="3" key="1">
    <citation type="journal article" date="2009" name="Environ. Microbiol.">
        <title>The genome of Polaromonas naphthalenivorans strain CJ2, isolated from coal tar-contaminated sediment, reveals physiological and metabolic versatility and evolution through extensive horizontal gene transfer.</title>
        <authorList>
            <person name="Yagi J.M."/>
            <person name="Sims D."/>
            <person name="Brettin T."/>
            <person name="Bruce D."/>
            <person name="Madsen E.L."/>
        </authorList>
    </citation>
    <scope>NUCLEOTIDE SEQUENCE [LARGE SCALE GENOMIC DNA]</scope>
    <source>
        <strain evidence="3">CJ2</strain>
        <plasmid evidence="3">Plasmid pPNAP02</plasmid>
    </source>
</reference>
<dbReference type="RefSeq" id="WP_011798182.1">
    <property type="nucleotide sequence ID" value="NC_008758.1"/>
</dbReference>
<dbReference type="eggNOG" id="ENOG5033B5B">
    <property type="taxonomic scope" value="Bacteria"/>
</dbReference>
<evidence type="ECO:0000256" key="1">
    <source>
        <dbReference type="SAM" id="SignalP"/>
    </source>
</evidence>
<organism evidence="2 3">
    <name type="scientific">Polaromonas naphthalenivorans (strain CJ2)</name>
    <dbReference type="NCBI Taxonomy" id="365044"/>
    <lineage>
        <taxon>Bacteria</taxon>
        <taxon>Pseudomonadati</taxon>
        <taxon>Pseudomonadota</taxon>
        <taxon>Betaproteobacteria</taxon>
        <taxon>Burkholderiales</taxon>
        <taxon>Comamonadaceae</taxon>
        <taxon>Polaromonas</taxon>
    </lineage>
</organism>
<evidence type="ECO:0000313" key="2">
    <source>
        <dbReference type="EMBL" id="ABM39783.1"/>
    </source>
</evidence>
<geneLocation type="plasmid" evidence="2 3">
    <name>pPNAP02</name>
</geneLocation>
<dbReference type="Proteomes" id="UP000000644">
    <property type="component" value="Plasmid pPNAP02"/>
</dbReference>
<evidence type="ECO:0008006" key="4">
    <source>
        <dbReference type="Google" id="ProtNLM"/>
    </source>
</evidence>
<protein>
    <recommendedName>
        <fullName evidence="4">Copper resistance protein</fullName>
    </recommendedName>
</protein>
<dbReference type="EMBL" id="CP000531">
    <property type="protein sequence ID" value="ABM39783.1"/>
    <property type="molecule type" value="Genomic_DNA"/>
</dbReference>
<dbReference type="AlphaFoldDB" id="A1VVV5"/>
<feature type="signal peptide" evidence="1">
    <location>
        <begin position="1"/>
        <end position="27"/>
    </location>
</feature>